<dbReference type="SUPFAM" id="SSF52799">
    <property type="entry name" value="(Phosphotyrosine protein) phosphatases II"/>
    <property type="match status" value="1"/>
</dbReference>
<dbReference type="PANTHER" id="PTHR23339">
    <property type="entry name" value="TYROSINE SPECIFIC PROTEIN PHOSPHATASE AND DUAL SPECIFICITY PROTEIN PHOSPHATASE"/>
    <property type="match status" value="1"/>
</dbReference>
<dbReference type="PROSITE" id="PS00383">
    <property type="entry name" value="TYR_PHOSPHATASE_1"/>
    <property type="match status" value="1"/>
</dbReference>
<comment type="caution">
    <text evidence="2">The sequence shown here is derived from an EMBL/GenBank/DDBJ whole genome shotgun (WGS) entry which is preliminary data.</text>
</comment>
<proteinExistence type="predicted"/>
<evidence type="ECO:0000313" key="3">
    <source>
        <dbReference type="Proteomes" id="UP000284547"/>
    </source>
</evidence>
<protein>
    <submittedName>
        <fullName evidence="2">Protein phosphatase</fullName>
    </submittedName>
</protein>
<name>A0A411Z507_9RHOB</name>
<dbReference type="PROSITE" id="PS50056">
    <property type="entry name" value="TYR_PHOSPHATASE_2"/>
    <property type="match status" value="1"/>
</dbReference>
<keyword evidence="3" id="KW-1185">Reference proteome</keyword>
<dbReference type="Pfam" id="PF22785">
    <property type="entry name" value="Tc-R-P"/>
    <property type="match status" value="1"/>
</dbReference>
<reference evidence="2 3" key="1">
    <citation type="submission" date="2018-08" db="EMBL/GenBank/DDBJ databases">
        <title>Flavobacterium tibetense sp. nov., isolated from a wetland YonghuCo on Tibetan Plateau.</title>
        <authorList>
            <person name="Phurbu D."/>
            <person name="Lu H."/>
            <person name="Xing P."/>
        </authorList>
    </citation>
    <scope>NUCLEOTIDE SEQUENCE [LARGE SCALE GENOMIC DNA]</scope>
    <source>
        <strain evidence="2 3">DJC</strain>
    </source>
</reference>
<dbReference type="InterPro" id="IPR029021">
    <property type="entry name" value="Prot-tyrosine_phosphatase-like"/>
</dbReference>
<dbReference type="Gene3D" id="3.90.190.10">
    <property type="entry name" value="Protein tyrosine phosphatase superfamily"/>
    <property type="match status" value="1"/>
</dbReference>
<dbReference type="InterPro" id="IPR050561">
    <property type="entry name" value="PTP"/>
</dbReference>
<dbReference type="EMBL" id="QWEY01000002">
    <property type="protein sequence ID" value="RGP38176.1"/>
    <property type="molecule type" value="Genomic_DNA"/>
</dbReference>
<evidence type="ECO:0000313" key="2">
    <source>
        <dbReference type="EMBL" id="RGP38176.1"/>
    </source>
</evidence>
<dbReference type="Proteomes" id="UP000284547">
    <property type="component" value="Unassembled WGS sequence"/>
</dbReference>
<dbReference type="InterPro" id="IPR016130">
    <property type="entry name" value="Tyr_Pase_AS"/>
</dbReference>
<dbReference type="InterPro" id="IPR000387">
    <property type="entry name" value="Tyr_Pase_dom"/>
</dbReference>
<accession>A0A411Z507</accession>
<dbReference type="AlphaFoldDB" id="A0A411Z507"/>
<sequence length="159" mass="16688">MTLEIAKIPAFGGTLALCPMPGRTGDYAGDLATLLDWHPALVMTMTSKLELATGGAASLPADLAAAGVDWQHLPVPDFGTPKPATAALWPETSDRARRILAHGGRVLVHCMGGCGRSGMAVLRLLTDAGEDPDTALQRLRAARPCAVETKAQHRWATPS</sequence>
<organism evidence="2 3">
    <name type="scientific">Pseudotabrizicola alkalilacus</name>
    <dbReference type="NCBI Taxonomy" id="2305252"/>
    <lineage>
        <taxon>Bacteria</taxon>
        <taxon>Pseudomonadati</taxon>
        <taxon>Pseudomonadota</taxon>
        <taxon>Alphaproteobacteria</taxon>
        <taxon>Rhodobacterales</taxon>
        <taxon>Paracoccaceae</taxon>
        <taxon>Pseudotabrizicola</taxon>
    </lineage>
</organism>
<gene>
    <name evidence="2" type="ORF">D1012_04920</name>
</gene>
<dbReference type="OrthoDB" id="9806482at2"/>
<evidence type="ECO:0000259" key="1">
    <source>
        <dbReference type="PROSITE" id="PS50056"/>
    </source>
</evidence>
<feature type="domain" description="Tyrosine specific protein phosphatases" evidence="1">
    <location>
        <begin position="90"/>
        <end position="154"/>
    </location>
</feature>
<dbReference type="RefSeq" id="WP_118150228.1">
    <property type="nucleotide sequence ID" value="NZ_QWEY01000002.1"/>
</dbReference>